<dbReference type="KEGG" id="aten:116303223"/>
<evidence type="ECO:0000256" key="1">
    <source>
        <dbReference type="SAM" id="Coils"/>
    </source>
</evidence>
<keyword evidence="1" id="KW-0175">Coiled coil</keyword>
<dbReference type="OrthoDB" id="5971624at2759"/>
<feature type="coiled-coil region" evidence="1">
    <location>
        <begin position="68"/>
        <end position="95"/>
    </location>
</feature>
<feature type="domain" description="FP protein C-terminal" evidence="2">
    <location>
        <begin position="209"/>
        <end position="250"/>
    </location>
</feature>
<reference evidence="4" key="1">
    <citation type="submission" date="2025-08" db="UniProtKB">
        <authorList>
            <consortium name="RefSeq"/>
        </authorList>
    </citation>
    <scope>IDENTIFICATION</scope>
    <source>
        <tissue evidence="4">Tentacle</tissue>
    </source>
</reference>
<name>A0A6P8INY1_ACTTE</name>
<dbReference type="Pfam" id="PF25298">
    <property type="entry name" value="Baculo_FP_2nd"/>
    <property type="match status" value="1"/>
</dbReference>
<evidence type="ECO:0000313" key="3">
    <source>
        <dbReference type="Proteomes" id="UP000515163"/>
    </source>
</evidence>
<accession>A0A6P8INY1</accession>
<dbReference type="AlphaFoldDB" id="A0A6P8INY1"/>
<proteinExistence type="predicted"/>
<dbReference type="RefSeq" id="XP_031568584.1">
    <property type="nucleotide sequence ID" value="XM_031712724.1"/>
</dbReference>
<sequence>MDAETLKEEIKKEVKKQVKAELIHLNNAIKELKDKCTTLENSQDFISKQFEEITEAWSETKKQSAQKIKPMEVNIQNLKDKVDKANTDLYNLHSELDDVQQYLRRDCIEIVGIPKLEDDDPVELVKELCSSIDVELDEDDISTVHRLPDTRSVKDRMIAKFVRRSKKEEVYNNRQKLHGKTAKSLPSVKADNNNNNSKSRIFINESLTINRKKLFSKVYDFKKKNRYKHLWTMNGKIYLKKDDSGPTYLFTTLEAFEDFEYGNYK</sequence>
<dbReference type="Proteomes" id="UP000515163">
    <property type="component" value="Unplaced"/>
</dbReference>
<organism evidence="3 4">
    <name type="scientific">Actinia tenebrosa</name>
    <name type="common">Australian red waratah sea anemone</name>
    <dbReference type="NCBI Taxonomy" id="6105"/>
    <lineage>
        <taxon>Eukaryota</taxon>
        <taxon>Metazoa</taxon>
        <taxon>Cnidaria</taxon>
        <taxon>Anthozoa</taxon>
        <taxon>Hexacorallia</taxon>
        <taxon>Actiniaria</taxon>
        <taxon>Actiniidae</taxon>
        <taxon>Actinia</taxon>
    </lineage>
</organism>
<keyword evidence="3" id="KW-1185">Reference proteome</keyword>
<dbReference type="InParanoid" id="A0A6P8INY1"/>
<evidence type="ECO:0000259" key="2">
    <source>
        <dbReference type="Pfam" id="PF25298"/>
    </source>
</evidence>
<evidence type="ECO:0000313" key="4">
    <source>
        <dbReference type="RefSeq" id="XP_031568584.1"/>
    </source>
</evidence>
<gene>
    <name evidence="4" type="primary">LOC116303223</name>
</gene>
<dbReference type="GeneID" id="116303223"/>
<dbReference type="InterPro" id="IPR057251">
    <property type="entry name" value="FP_C"/>
</dbReference>
<protein>
    <submittedName>
        <fullName evidence="4">Uncharacterized protein LOC116303223</fullName>
    </submittedName>
</protein>
<feature type="coiled-coil region" evidence="1">
    <location>
        <begin position="15"/>
        <end position="42"/>
    </location>
</feature>